<organism evidence="1 2">
    <name type="scientific">Musa troglodytarum</name>
    <name type="common">fe'i banana</name>
    <dbReference type="NCBI Taxonomy" id="320322"/>
    <lineage>
        <taxon>Eukaryota</taxon>
        <taxon>Viridiplantae</taxon>
        <taxon>Streptophyta</taxon>
        <taxon>Embryophyta</taxon>
        <taxon>Tracheophyta</taxon>
        <taxon>Spermatophyta</taxon>
        <taxon>Magnoliopsida</taxon>
        <taxon>Liliopsida</taxon>
        <taxon>Zingiberales</taxon>
        <taxon>Musaceae</taxon>
        <taxon>Musa</taxon>
    </lineage>
</organism>
<evidence type="ECO:0000313" key="2">
    <source>
        <dbReference type="Proteomes" id="UP001055439"/>
    </source>
</evidence>
<evidence type="ECO:0000313" key="1">
    <source>
        <dbReference type="EMBL" id="URD73227.1"/>
    </source>
</evidence>
<gene>
    <name evidence="1" type="ORF">MUK42_36753</name>
</gene>
<proteinExistence type="predicted"/>
<accession>A0A9E7EB35</accession>
<keyword evidence="2" id="KW-1185">Reference proteome</keyword>
<reference evidence="1" key="1">
    <citation type="submission" date="2022-05" db="EMBL/GenBank/DDBJ databases">
        <title>The Musa troglodytarum L. genome provides insights into the mechanism of non-climacteric behaviour and enrichment of carotenoids.</title>
        <authorList>
            <person name="Wang J."/>
        </authorList>
    </citation>
    <scope>NUCLEOTIDE SEQUENCE</scope>
    <source>
        <tissue evidence="1">Leaf</tissue>
    </source>
</reference>
<dbReference type="AlphaFoldDB" id="A0A9E7EB35"/>
<dbReference type="EMBL" id="CP097502">
    <property type="protein sequence ID" value="URD73227.1"/>
    <property type="molecule type" value="Genomic_DNA"/>
</dbReference>
<dbReference type="Proteomes" id="UP001055439">
    <property type="component" value="Chromosome 1"/>
</dbReference>
<sequence>MDDALLSRRSFSFVLLGTSLIIPRIHQACHEDPPHLPFIWMQLLTTGFKDHKKSRERWGGEETKATTMVLLLCTQIPMECCEVVLIQFLSLSGAPSFLFLV</sequence>
<protein>
    <submittedName>
        <fullName evidence="1">Uncharacterized protein</fullName>
    </submittedName>
</protein>
<name>A0A9E7EB35_9LILI</name>